<feature type="region of interest" description="Disordered" evidence="1">
    <location>
        <begin position="1"/>
        <end position="155"/>
    </location>
</feature>
<feature type="compositionally biased region" description="Basic and acidic residues" evidence="1">
    <location>
        <begin position="646"/>
        <end position="656"/>
    </location>
</feature>
<gene>
    <name evidence="3" type="ORF">BP6252_03674</name>
</gene>
<dbReference type="OrthoDB" id="5402622at2759"/>
<accession>A0A3D8S8A6</accession>
<feature type="compositionally biased region" description="Low complexity" evidence="1">
    <location>
        <begin position="433"/>
        <end position="443"/>
    </location>
</feature>
<feature type="compositionally biased region" description="Basic and acidic residues" evidence="1">
    <location>
        <begin position="940"/>
        <end position="952"/>
    </location>
</feature>
<dbReference type="AlphaFoldDB" id="A0A3D8S8A6"/>
<feature type="compositionally biased region" description="Low complexity" evidence="1">
    <location>
        <begin position="226"/>
        <end position="237"/>
    </location>
</feature>
<feature type="region of interest" description="Disordered" evidence="1">
    <location>
        <begin position="724"/>
        <end position="965"/>
    </location>
</feature>
<dbReference type="EMBL" id="PDLM01000003">
    <property type="protein sequence ID" value="RDW82562.1"/>
    <property type="molecule type" value="Genomic_DNA"/>
</dbReference>
<protein>
    <submittedName>
        <fullName evidence="3">Uncharacterized protein</fullName>
    </submittedName>
</protein>
<sequence length="1249" mass="138875">MSNDVAAASGRDTPVSKDGFTAPLQRRATPSSNDRYSIASNDTGESSTAGSKRSNLALNTADSMMEKNGRNSNDDVHPAKDSSHRSHRSRSGGFLLSNNVFDRAHAKPKPKSSITTHESHDDHKGKGKLQSPEKKHSRKRSNLSSALESSPLASNVTTAAVHMGEDVDAGRAHTMDDKAPSNTLDVDSAQIVHLALNLSESRRVAARRNISVPLSLGAGFTEGMGSSSLRQHLQQQRRTSRNISPKPDKGERTIAASPRLLSGQKIGSPLQAAFESNMDVTYDYHFSASTLARAEKARTTIELMGQYRRLLQYLPPLKPAKNERSSTVTPASTAPGSPTAATFSPTQTASSVNSSRTLGREYNPLQYIRNRKVRARERKVVDGEAQGFGDLGEVSAWIDRISMETLDDRQNSSPLPVPTFSLVAKDAASPHTSPQSQSRSAASKSKRPRIDWITHPADMIADVFWLEQEENKRLIEDRHGRKIFPRHSELSRPLSQQKDETTPQKSPPRDNGTPDLRIDTKMLPEFKSVKADIERQSDHAISRAKLKLRDATRFHHGHNGSHHRRVLSRSRSSSDSSDSDADSRRRVSRRRSGTADSQDVISSDILEKQMMEMLEKETRESEYHGPHDVRSQEIVESIEAQKPILREDLETSESKGHSRTASKVFKRHRKQDSTRNTSSGRASLEVPGSNPRSSIDGFDSTAPNSPEIRASKISGAFIPALGMELSPAPSRQSSPTRNPLSRVRSKINRLQERNASESLDANGNEDGFFSRNSLDAPEGKESPSTPEKQKRSNSPVKLIMTRRTDDSQVSIKSRAGSLRGKSGEETSGIRGLFKSGRGAVSKVSDALWKKDASPGLSSGVSSDESDSDDDITKRTFVNGSRARSIPPSDVEDASPRKERPSFLTSMPNFALPFERRGRERASRTDVIDVEEDNTLQGQQTKEHRDEAPRIDVQDASPRESPNAEMNGRLRLESDVSDLESLRNGYSNGVHGADVRLNAILGFPGKRRDQLPITGLTKLETSHDHRPSLEGKRQWSISDRGVSLHRGPMTKREIARVRALLLSSGIKAKEITRRSEEARSLKESKQKLFVEIAALAEDPNEPVPKSQEHNLAARILSNDIHLSARMLQSTTDNFCDKTVGELMSRAVSMQNHIVQNLAPMARKASDDCDDVSKELVTSHMLAVKRLTDMMNKMLRRRRRRFRWLRRGGWVLVEWALVGIMWYVWFMVVLAKIVFGVFKGLWTFLRWLLWL</sequence>
<evidence type="ECO:0000256" key="2">
    <source>
        <dbReference type="SAM" id="Phobius"/>
    </source>
</evidence>
<reference evidence="3 4" key="1">
    <citation type="journal article" date="2018" name="IMA Fungus">
        <title>IMA Genome-F 9: Draft genome sequence of Annulohypoxylon stygium, Aspergillus mulundensis, Berkeleyomyces basicola (syn. Thielaviopsis basicola), Ceratocystis smalleyi, two Cercospora beticola strains, Coleophoma cylindrospora, Fusarium fracticaudum, Phialophora cf. hyalina, and Morchella septimelata.</title>
        <authorList>
            <person name="Wingfield B.D."/>
            <person name="Bills G.F."/>
            <person name="Dong Y."/>
            <person name="Huang W."/>
            <person name="Nel W.J."/>
            <person name="Swalarsk-Parry B.S."/>
            <person name="Vaghefi N."/>
            <person name="Wilken P.M."/>
            <person name="An Z."/>
            <person name="de Beer Z.W."/>
            <person name="De Vos L."/>
            <person name="Chen L."/>
            <person name="Duong T.A."/>
            <person name="Gao Y."/>
            <person name="Hammerbacher A."/>
            <person name="Kikkert J.R."/>
            <person name="Li Y."/>
            <person name="Li H."/>
            <person name="Li K."/>
            <person name="Li Q."/>
            <person name="Liu X."/>
            <person name="Ma X."/>
            <person name="Naidoo K."/>
            <person name="Pethybridge S.J."/>
            <person name="Sun J."/>
            <person name="Steenkamp E.T."/>
            <person name="van der Nest M.A."/>
            <person name="van Wyk S."/>
            <person name="Wingfield M.J."/>
            <person name="Xiong C."/>
            <person name="Yue Q."/>
            <person name="Zhang X."/>
        </authorList>
    </citation>
    <scope>NUCLEOTIDE SEQUENCE [LARGE SCALE GENOMIC DNA]</scope>
    <source>
        <strain evidence="3 4">BP6252</strain>
    </source>
</reference>
<evidence type="ECO:0000313" key="4">
    <source>
        <dbReference type="Proteomes" id="UP000256645"/>
    </source>
</evidence>
<feature type="region of interest" description="Disordered" evidence="1">
    <location>
        <begin position="426"/>
        <end position="450"/>
    </location>
</feature>
<evidence type="ECO:0000313" key="3">
    <source>
        <dbReference type="EMBL" id="RDW82562.1"/>
    </source>
</evidence>
<feature type="compositionally biased region" description="Polar residues" evidence="1">
    <location>
        <begin position="347"/>
        <end position="356"/>
    </location>
</feature>
<evidence type="ECO:0000256" key="1">
    <source>
        <dbReference type="SAM" id="MobiDB-lite"/>
    </source>
</evidence>
<dbReference type="STRING" id="1849047.A0A3D8S8A6"/>
<comment type="caution">
    <text evidence="3">The sequence shown here is derived from an EMBL/GenBank/DDBJ whole genome shotgun (WGS) entry which is preliminary data.</text>
</comment>
<feature type="region of interest" description="Disordered" evidence="1">
    <location>
        <begin position="223"/>
        <end position="252"/>
    </location>
</feature>
<feature type="region of interest" description="Disordered" evidence="1">
    <location>
        <begin position="484"/>
        <end position="518"/>
    </location>
</feature>
<keyword evidence="2" id="KW-0472">Membrane</keyword>
<feature type="transmembrane region" description="Helical" evidence="2">
    <location>
        <begin position="1202"/>
        <end position="1222"/>
    </location>
</feature>
<name>A0A3D8S8A6_9HELO</name>
<proteinExistence type="predicted"/>
<feature type="compositionally biased region" description="Basic and acidic residues" evidence="1">
    <location>
        <begin position="64"/>
        <end position="84"/>
    </location>
</feature>
<feature type="region of interest" description="Disordered" evidence="1">
    <location>
        <begin position="318"/>
        <end position="356"/>
    </location>
</feature>
<organism evidence="3 4">
    <name type="scientific">Coleophoma cylindrospora</name>
    <dbReference type="NCBI Taxonomy" id="1849047"/>
    <lineage>
        <taxon>Eukaryota</taxon>
        <taxon>Fungi</taxon>
        <taxon>Dikarya</taxon>
        <taxon>Ascomycota</taxon>
        <taxon>Pezizomycotina</taxon>
        <taxon>Leotiomycetes</taxon>
        <taxon>Helotiales</taxon>
        <taxon>Dermateaceae</taxon>
        <taxon>Coleophoma</taxon>
    </lineage>
</organism>
<feature type="compositionally biased region" description="Polar residues" evidence="1">
    <location>
        <begin position="28"/>
        <end position="62"/>
    </location>
</feature>
<feature type="compositionally biased region" description="Polar residues" evidence="1">
    <location>
        <begin position="729"/>
        <end position="739"/>
    </location>
</feature>
<dbReference type="InterPro" id="IPR038769">
    <property type="entry name" value="MTC4"/>
</dbReference>
<feature type="compositionally biased region" description="Low complexity" evidence="1">
    <location>
        <begin position="853"/>
        <end position="862"/>
    </location>
</feature>
<dbReference type="PANTHER" id="PTHR38426">
    <property type="entry name" value="MAINTENANCE OF TELOMERE CAPPING PROTEIN 4"/>
    <property type="match status" value="1"/>
</dbReference>
<feature type="compositionally biased region" description="Basic and acidic residues" evidence="1">
    <location>
        <begin position="913"/>
        <end position="926"/>
    </location>
</feature>
<feature type="compositionally biased region" description="Low complexity" evidence="1">
    <location>
        <begin position="142"/>
        <end position="155"/>
    </location>
</feature>
<feature type="region of interest" description="Disordered" evidence="1">
    <location>
        <begin position="646"/>
        <end position="707"/>
    </location>
</feature>
<keyword evidence="2" id="KW-0812">Transmembrane</keyword>
<feature type="compositionally biased region" description="Basic residues" evidence="1">
    <location>
        <begin position="657"/>
        <end position="670"/>
    </location>
</feature>
<feature type="compositionally biased region" description="Basic residues" evidence="1">
    <location>
        <begin position="554"/>
        <end position="568"/>
    </location>
</feature>
<dbReference type="PANTHER" id="PTHR38426:SF1">
    <property type="entry name" value="MAINTENANCE OF TELOMERE CAPPING PROTEIN 4"/>
    <property type="match status" value="1"/>
</dbReference>
<feature type="compositionally biased region" description="Low complexity" evidence="1">
    <location>
        <begin position="325"/>
        <end position="346"/>
    </location>
</feature>
<dbReference type="Proteomes" id="UP000256645">
    <property type="component" value="Unassembled WGS sequence"/>
</dbReference>
<keyword evidence="2" id="KW-1133">Transmembrane helix</keyword>
<feature type="region of interest" description="Disordered" evidence="1">
    <location>
        <begin position="549"/>
        <end position="605"/>
    </location>
</feature>
<keyword evidence="4" id="KW-1185">Reference proteome</keyword>
<feature type="transmembrane region" description="Helical" evidence="2">
    <location>
        <begin position="1228"/>
        <end position="1247"/>
    </location>
</feature>